<dbReference type="Pfam" id="PF13013">
    <property type="entry name" value="F-box-like_2"/>
    <property type="match status" value="1"/>
</dbReference>
<evidence type="ECO:0000259" key="1">
    <source>
        <dbReference type="Pfam" id="PF13013"/>
    </source>
</evidence>
<keyword evidence="3" id="KW-1185">Reference proteome</keyword>
<evidence type="ECO:0000313" key="3">
    <source>
        <dbReference type="Proteomes" id="UP000800235"/>
    </source>
</evidence>
<feature type="domain" description="F-box" evidence="1">
    <location>
        <begin position="14"/>
        <end position="44"/>
    </location>
</feature>
<organism evidence="2 3">
    <name type="scientific">Tothia fuscella</name>
    <dbReference type="NCBI Taxonomy" id="1048955"/>
    <lineage>
        <taxon>Eukaryota</taxon>
        <taxon>Fungi</taxon>
        <taxon>Dikarya</taxon>
        <taxon>Ascomycota</taxon>
        <taxon>Pezizomycotina</taxon>
        <taxon>Dothideomycetes</taxon>
        <taxon>Pleosporomycetidae</taxon>
        <taxon>Venturiales</taxon>
        <taxon>Cylindrosympodiaceae</taxon>
        <taxon>Tothia</taxon>
    </lineage>
</organism>
<dbReference type="OrthoDB" id="3510794at2759"/>
<sequence>MAPRTRSRTKDRGKFRVLDLPGELRNKIYSYCLDWNDINVSLSALNAAKERIQKAQDRLEERSPRIRAPNTGENYYPAYARCHYGRHLRDYSSTITPQSIISSLLPKQLTTPKVLLLNKQITTEAVAFLTLIPLDIQWPALREQFHVMHPIRKYISAQTLSKARVFKDQNHTPNHSYQDSGDGEKIYGEWSC</sequence>
<gene>
    <name evidence="2" type="ORF">EJ08DRAFT_699197</name>
</gene>
<reference evidence="2" key="1">
    <citation type="journal article" date="2020" name="Stud. Mycol.">
        <title>101 Dothideomycetes genomes: a test case for predicting lifestyles and emergence of pathogens.</title>
        <authorList>
            <person name="Haridas S."/>
            <person name="Albert R."/>
            <person name="Binder M."/>
            <person name="Bloem J."/>
            <person name="Labutti K."/>
            <person name="Salamov A."/>
            <person name="Andreopoulos B."/>
            <person name="Baker S."/>
            <person name="Barry K."/>
            <person name="Bills G."/>
            <person name="Bluhm B."/>
            <person name="Cannon C."/>
            <person name="Castanera R."/>
            <person name="Culley D."/>
            <person name="Daum C."/>
            <person name="Ezra D."/>
            <person name="Gonzalez J."/>
            <person name="Henrissat B."/>
            <person name="Kuo A."/>
            <person name="Liang C."/>
            <person name="Lipzen A."/>
            <person name="Lutzoni F."/>
            <person name="Magnuson J."/>
            <person name="Mondo S."/>
            <person name="Nolan M."/>
            <person name="Ohm R."/>
            <person name="Pangilinan J."/>
            <person name="Park H.-J."/>
            <person name="Ramirez L."/>
            <person name="Alfaro M."/>
            <person name="Sun H."/>
            <person name="Tritt A."/>
            <person name="Yoshinaga Y."/>
            <person name="Zwiers L.-H."/>
            <person name="Turgeon B."/>
            <person name="Goodwin S."/>
            <person name="Spatafora J."/>
            <person name="Crous P."/>
            <person name="Grigoriev I."/>
        </authorList>
    </citation>
    <scope>NUCLEOTIDE SEQUENCE</scope>
    <source>
        <strain evidence="2">CBS 130266</strain>
    </source>
</reference>
<comment type="caution">
    <text evidence="2">The sequence shown here is derived from an EMBL/GenBank/DDBJ whole genome shotgun (WGS) entry which is preliminary data.</text>
</comment>
<dbReference type="InterPro" id="IPR001810">
    <property type="entry name" value="F-box_dom"/>
</dbReference>
<dbReference type="EMBL" id="MU007055">
    <property type="protein sequence ID" value="KAF2428337.1"/>
    <property type="molecule type" value="Genomic_DNA"/>
</dbReference>
<protein>
    <recommendedName>
        <fullName evidence="1">F-box domain-containing protein</fullName>
    </recommendedName>
</protein>
<dbReference type="AlphaFoldDB" id="A0A9P4NN59"/>
<proteinExistence type="predicted"/>
<dbReference type="Proteomes" id="UP000800235">
    <property type="component" value="Unassembled WGS sequence"/>
</dbReference>
<evidence type="ECO:0000313" key="2">
    <source>
        <dbReference type="EMBL" id="KAF2428337.1"/>
    </source>
</evidence>
<name>A0A9P4NN59_9PEZI</name>
<accession>A0A9P4NN59</accession>